<feature type="compositionally biased region" description="Polar residues" evidence="1">
    <location>
        <begin position="671"/>
        <end position="690"/>
    </location>
</feature>
<dbReference type="FunFam" id="3.40.800.20:FF:000011">
    <property type="entry name" value="Histone deacetylase HOS3"/>
    <property type="match status" value="1"/>
</dbReference>
<dbReference type="SUPFAM" id="SSF52768">
    <property type="entry name" value="Arginase/deacetylase"/>
    <property type="match status" value="1"/>
</dbReference>
<dbReference type="PANTHER" id="PTHR47558:SF1">
    <property type="entry name" value="HISTONE DEACETYLASE HOS3"/>
    <property type="match status" value="1"/>
</dbReference>
<dbReference type="AlphaFoldDB" id="A0AAI8VZI4"/>
<gene>
    <name evidence="3" type="ORF">KHLLAP_LOCUS14395</name>
</gene>
<dbReference type="PRINTS" id="PR01270">
    <property type="entry name" value="HDASUPER"/>
</dbReference>
<dbReference type="GO" id="GO:0005634">
    <property type="term" value="C:nucleus"/>
    <property type="evidence" value="ECO:0007669"/>
    <property type="project" value="TreeGrafter"/>
</dbReference>
<keyword evidence="4" id="KW-1185">Reference proteome</keyword>
<feature type="compositionally biased region" description="Polar residues" evidence="1">
    <location>
        <begin position="40"/>
        <end position="60"/>
    </location>
</feature>
<feature type="compositionally biased region" description="Polar residues" evidence="1">
    <location>
        <begin position="125"/>
        <end position="140"/>
    </location>
</feature>
<dbReference type="InterPro" id="IPR023801">
    <property type="entry name" value="His_deacetylse_dom"/>
</dbReference>
<comment type="caution">
    <text evidence="3">The sequence shown here is derived from an EMBL/GenBank/DDBJ whole genome shotgun (WGS) entry which is preliminary data.</text>
</comment>
<feature type="domain" description="Histone deacetylase" evidence="2">
    <location>
        <begin position="266"/>
        <end position="595"/>
    </location>
</feature>
<feature type="region of interest" description="Disordered" evidence="1">
    <location>
        <begin position="738"/>
        <end position="1070"/>
    </location>
</feature>
<feature type="region of interest" description="Disordered" evidence="1">
    <location>
        <begin position="1207"/>
        <end position="1236"/>
    </location>
</feature>
<dbReference type="GO" id="GO:0004407">
    <property type="term" value="F:histone deacetylase activity"/>
    <property type="evidence" value="ECO:0007669"/>
    <property type="project" value="TreeGrafter"/>
</dbReference>
<evidence type="ECO:0000259" key="2">
    <source>
        <dbReference type="Pfam" id="PF00850"/>
    </source>
</evidence>
<dbReference type="PANTHER" id="PTHR47558">
    <property type="entry name" value="HISTONE DEACETYLASE HOS3"/>
    <property type="match status" value="1"/>
</dbReference>
<feature type="compositionally biased region" description="Low complexity" evidence="1">
    <location>
        <begin position="101"/>
        <end position="113"/>
    </location>
</feature>
<dbReference type="InterPro" id="IPR037138">
    <property type="entry name" value="His_deacetylse_dom_sf"/>
</dbReference>
<feature type="compositionally biased region" description="Basic and acidic residues" evidence="1">
    <location>
        <begin position="24"/>
        <end position="36"/>
    </location>
</feature>
<dbReference type="Proteomes" id="UP001295740">
    <property type="component" value="Unassembled WGS sequence"/>
</dbReference>
<feature type="compositionally biased region" description="Basic and acidic residues" evidence="1">
    <location>
        <begin position="987"/>
        <end position="1011"/>
    </location>
</feature>
<dbReference type="CDD" id="cd09998">
    <property type="entry name" value="HDAC_Hos3"/>
    <property type="match status" value="1"/>
</dbReference>
<accession>A0AAI8VZI4</accession>
<feature type="compositionally biased region" description="Basic and acidic residues" evidence="1">
    <location>
        <begin position="1"/>
        <end position="11"/>
    </location>
</feature>
<dbReference type="Pfam" id="PF00850">
    <property type="entry name" value="Hist_deacetyl"/>
    <property type="match status" value="1"/>
</dbReference>
<feature type="compositionally biased region" description="Polar residues" evidence="1">
    <location>
        <begin position="957"/>
        <end position="976"/>
    </location>
</feature>
<dbReference type="EMBL" id="CAUWAG010000020">
    <property type="protein sequence ID" value="CAJ2513927.1"/>
    <property type="molecule type" value="Genomic_DNA"/>
</dbReference>
<proteinExistence type="predicted"/>
<dbReference type="InterPro" id="IPR023696">
    <property type="entry name" value="Ureohydrolase_dom_sf"/>
</dbReference>
<evidence type="ECO:0000313" key="4">
    <source>
        <dbReference type="Proteomes" id="UP001295740"/>
    </source>
</evidence>
<dbReference type="InterPro" id="IPR000286">
    <property type="entry name" value="HDACs"/>
</dbReference>
<feature type="compositionally biased region" description="Low complexity" evidence="1">
    <location>
        <begin position="65"/>
        <end position="77"/>
    </location>
</feature>
<feature type="region of interest" description="Disordered" evidence="1">
    <location>
        <begin position="1"/>
        <end position="148"/>
    </location>
</feature>
<feature type="region of interest" description="Disordered" evidence="1">
    <location>
        <begin position="299"/>
        <end position="320"/>
    </location>
</feature>
<reference evidence="3" key="1">
    <citation type="submission" date="2023-10" db="EMBL/GenBank/DDBJ databases">
        <authorList>
            <person name="Hackl T."/>
        </authorList>
    </citation>
    <scope>NUCLEOTIDE SEQUENCE</scope>
</reference>
<dbReference type="InterPro" id="IPR053244">
    <property type="entry name" value="HDAC_HD_type_1"/>
</dbReference>
<feature type="compositionally biased region" description="Basic and acidic residues" evidence="1">
    <location>
        <begin position="746"/>
        <end position="762"/>
    </location>
</feature>
<name>A0AAI8VZI4_9PEZI</name>
<organism evidence="3 4">
    <name type="scientific">Anthostomella pinea</name>
    <dbReference type="NCBI Taxonomy" id="933095"/>
    <lineage>
        <taxon>Eukaryota</taxon>
        <taxon>Fungi</taxon>
        <taxon>Dikarya</taxon>
        <taxon>Ascomycota</taxon>
        <taxon>Pezizomycotina</taxon>
        <taxon>Sordariomycetes</taxon>
        <taxon>Xylariomycetidae</taxon>
        <taxon>Xylariales</taxon>
        <taxon>Xylariaceae</taxon>
        <taxon>Anthostomella</taxon>
    </lineage>
</organism>
<feature type="compositionally biased region" description="Low complexity" evidence="1">
    <location>
        <begin position="867"/>
        <end position="878"/>
    </location>
</feature>
<evidence type="ECO:0000256" key="1">
    <source>
        <dbReference type="SAM" id="MobiDB-lite"/>
    </source>
</evidence>
<dbReference type="Gene3D" id="3.40.800.20">
    <property type="entry name" value="Histone deacetylase domain"/>
    <property type="match status" value="1"/>
</dbReference>
<feature type="compositionally biased region" description="Polar residues" evidence="1">
    <location>
        <begin position="845"/>
        <end position="855"/>
    </location>
</feature>
<feature type="region of interest" description="Disordered" evidence="1">
    <location>
        <begin position="665"/>
        <end position="724"/>
    </location>
</feature>
<evidence type="ECO:0000313" key="3">
    <source>
        <dbReference type="EMBL" id="CAJ2513927.1"/>
    </source>
</evidence>
<protein>
    <submittedName>
        <fullName evidence="3">Uu.00g020460.m01.CDS01</fullName>
    </submittedName>
</protein>
<sequence>MASPERIRAQPELETTDSYSKPSSTDHDHELLRSLDKLYISTSPAAQSSNSPSWKSNAQLKQAVEESSSASPSARAPPRSPVNRVSLNGLGSGTRSATPNLLRKTSTSSLRSSGAATPSRAPSRRGSTTTFLSPTATRSPTVGLPRNMEDFQQKPAPTAASVASAYMKKELEMLHATGTDQPAETVVILHDACYGHRYSRPRTSKNTLSTIVERPERIQASVLGVSIAYVRLGERHCDGKNPFHPGLDPTTMPNIPFRIHKTTRSLPLTSPAVTNVHGMKWMEELKVMCDSAETNLDLKGGELRRPDMNRGPDAETPPRLHEGDLYLCSESLDAFEGALGAVCEAVDAVFSKSAHKRAFVAVRPPGHHCSASYPSGFCWVNNVHVGIMHGILNHGLTHVAIIDFDLHHGDGSQAIAWQHNQRGLTKNAAAWKKTSIGYFSVHDINSYPCEYGDEEKVKNASLCIDNAHGQNIWNVHLHEWKSDVEFWRLYQSKYSILLEKTRNYLRLQTERYRASGQVPKAAIFLSAGFDASEWEGAGMQRHKVNVPTEFYARLTRDVVKIASEEGLSVEGRVISVLEGGYSDRALYSGVLSHLSGFAGSESLAPKDEPASATSYEMGNRIGSYSRRSTLNENELRSLKALEFPYDPNWWSVPELDRLDAAMVAPPPASQKPRNITPGNYSSPTQASNAKLTEAAKVRRPLSGLSPSQTIIPRAPTPPHPNVPWTAAAHELSKLLIPSGRQTNSCKHSELNAEATKARRDRQSLQIGKGASNDASAPPPPVAPTRMSLRERKAKPNYLDEEEDAKSRRKTVGGPTGLSAEKASARGIPTQNGTKHIGQASRRLSAASTLTTMQDSSEPKDPVPRPGSSQSIRSESSMSVRTQASTVLNVKKTRAAAPPRKDSARAPRAPRKTKPAVSKANPAIAQQPASPAKATLPEAPSGKAQLLPLDQGPAAGSSRVSTLNSSNATDDLESITNGMKKIKINVLTKEKKEAKQRAEAERKAAADQEAARQAKPTADKVGIGSPASEQKPVLPVTGTLSEEEKRSVDLATHNAGYQAPTDQSPNLETPIHQYEQPPQVHAKVESAVPMAPAIKTPAKPGPAHTLFRLDSPDPLQATPRPAQHEDLFVQYQPHGPPPHTIPLSGPVRILDPNTGTPARPTQLHPPVFTPASVPPSPARKGGHGFTATSAIPFASRPVQETQAMSNENVTFLPQPTVKADAQDEGVWEIPETPDNRG</sequence>
<feature type="region of interest" description="Disordered" evidence="1">
    <location>
        <begin position="1092"/>
        <end position="1187"/>
    </location>
</feature>
<dbReference type="GO" id="GO:0010468">
    <property type="term" value="P:regulation of gene expression"/>
    <property type="evidence" value="ECO:0007669"/>
    <property type="project" value="UniProtKB-ARBA"/>
</dbReference>